<evidence type="ECO:0000256" key="5">
    <source>
        <dbReference type="ARBA" id="ARBA00022840"/>
    </source>
</evidence>
<evidence type="ECO:0000313" key="13">
    <source>
        <dbReference type="Proteomes" id="UP000318141"/>
    </source>
</evidence>
<evidence type="ECO:0000256" key="6">
    <source>
        <dbReference type="ARBA" id="ARBA00023004"/>
    </source>
</evidence>
<evidence type="ECO:0000256" key="10">
    <source>
        <dbReference type="ARBA" id="ARBA00038058"/>
    </source>
</evidence>
<comment type="caution">
    <text evidence="12">The sequence shown here is derived from an EMBL/GenBank/DDBJ whole genome shotgun (WGS) entry which is preliminary data.</text>
</comment>
<keyword evidence="2" id="KW-0547">Nucleotide-binding</keyword>
<dbReference type="OrthoDB" id="9765586at2"/>
<keyword evidence="5" id="KW-0067">ATP-binding</keyword>
<proteinExistence type="inferred from homology"/>
<evidence type="ECO:0000256" key="9">
    <source>
        <dbReference type="ARBA" id="ARBA00023235"/>
    </source>
</evidence>
<dbReference type="GO" id="GO:0005524">
    <property type="term" value="F:ATP binding"/>
    <property type="evidence" value="ECO:0007669"/>
    <property type="project" value="UniProtKB-KW"/>
</dbReference>
<reference evidence="12 13" key="1">
    <citation type="submission" date="2019-07" db="EMBL/GenBank/DDBJ databases">
        <title>Genome sequencing of lignin-degrading bacterial isolates.</title>
        <authorList>
            <person name="Gladden J."/>
        </authorList>
    </citation>
    <scope>NUCLEOTIDE SEQUENCE [LARGE SCALE GENOMIC DNA]</scope>
    <source>
        <strain evidence="12 13">J11</strain>
    </source>
</reference>
<dbReference type="PANTHER" id="PTHR11472:SF34">
    <property type="entry name" value="REGULATOR OF TELOMERE ELONGATION HELICASE 1"/>
    <property type="match status" value="1"/>
</dbReference>
<evidence type="ECO:0000313" key="12">
    <source>
        <dbReference type="EMBL" id="TWG88838.1"/>
    </source>
</evidence>
<dbReference type="GO" id="GO:0003678">
    <property type="term" value="F:DNA helicase activity"/>
    <property type="evidence" value="ECO:0007669"/>
    <property type="project" value="InterPro"/>
</dbReference>
<keyword evidence="4 12" id="KW-0347">Helicase</keyword>
<keyword evidence="7" id="KW-0411">Iron-sulfur</keyword>
<dbReference type="Pfam" id="PF06733">
    <property type="entry name" value="DEAD_2"/>
    <property type="match status" value="1"/>
</dbReference>
<dbReference type="Pfam" id="PF13307">
    <property type="entry name" value="Helicase_C_2"/>
    <property type="match status" value="1"/>
</dbReference>
<keyword evidence="9" id="KW-0413">Isomerase</keyword>
<dbReference type="Gene3D" id="3.40.50.300">
    <property type="entry name" value="P-loop containing nucleotide triphosphate hydrolases"/>
    <property type="match status" value="2"/>
</dbReference>
<gene>
    <name evidence="12" type="ORF">L602_001000000370</name>
</gene>
<dbReference type="InterPro" id="IPR006555">
    <property type="entry name" value="ATP-dep_Helicase_C"/>
</dbReference>
<name>A0A562BUA5_9BURK</name>
<keyword evidence="13" id="KW-1185">Reference proteome</keyword>
<dbReference type="EMBL" id="VLJN01000002">
    <property type="protein sequence ID" value="TWG88838.1"/>
    <property type="molecule type" value="Genomic_DNA"/>
</dbReference>
<dbReference type="GO" id="GO:0046872">
    <property type="term" value="F:metal ion binding"/>
    <property type="evidence" value="ECO:0007669"/>
    <property type="project" value="UniProtKB-KW"/>
</dbReference>
<dbReference type="InterPro" id="IPR010614">
    <property type="entry name" value="RAD3-like_helicase_DEAD"/>
</dbReference>
<dbReference type="SUPFAM" id="SSF52540">
    <property type="entry name" value="P-loop containing nucleoside triphosphate hydrolases"/>
    <property type="match status" value="1"/>
</dbReference>
<comment type="similarity">
    <text evidence="10">Belongs to the helicase family. DinG subfamily.</text>
</comment>
<organism evidence="12 13">
    <name type="scientific">Cupriavidus gilardii J11</name>
    <dbReference type="NCBI Taxonomy" id="936133"/>
    <lineage>
        <taxon>Bacteria</taxon>
        <taxon>Pseudomonadati</taxon>
        <taxon>Pseudomonadota</taxon>
        <taxon>Betaproteobacteria</taxon>
        <taxon>Burkholderiales</taxon>
        <taxon>Burkholderiaceae</taxon>
        <taxon>Cupriavidus</taxon>
    </lineage>
</organism>
<accession>A0A562BUA5</accession>
<keyword evidence="3" id="KW-0378">Hydrolase</keyword>
<dbReference type="InterPro" id="IPR014013">
    <property type="entry name" value="Helic_SF1/SF2_ATP-bd_DinG/Rad3"/>
</dbReference>
<dbReference type="GO" id="GO:0051536">
    <property type="term" value="F:iron-sulfur cluster binding"/>
    <property type="evidence" value="ECO:0007669"/>
    <property type="project" value="UniProtKB-KW"/>
</dbReference>
<evidence type="ECO:0000259" key="11">
    <source>
        <dbReference type="PROSITE" id="PS51193"/>
    </source>
</evidence>
<feature type="domain" description="Helicase ATP-binding" evidence="11">
    <location>
        <begin position="186"/>
        <end position="432"/>
    </location>
</feature>
<keyword evidence="6" id="KW-0408">Iron</keyword>
<dbReference type="InterPro" id="IPR045028">
    <property type="entry name" value="DinG/Rad3-like"/>
</dbReference>
<evidence type="ECO:0000256" key="7">
    <source>
        <dbReference type="ARBA" id="ARBA00023014"/>
    </source>
</evidence>
<evidence type="ECO:0000256" key="2">
    <source>
        <dbReference type="ARBA" id="ARBA00022741"/>
    </source>
</evidence>
<dbReference type="GO" id="GO:0006139">
    <property type="term" value="P:nucleobase-containing compound metabolic process"/>
    <property type="evidence" value="ECO:0007669"/>
    <property type="project" value="InterPro"/>
</dbReference>
<dbReference type="AlphaFoldDB" id="A0A562BUA5"/>
<dbReference type="Proteomes" id="UP000318141">
    <property type="component" value="Unassembled WGS sequence"/>
</dbReference>
<evidence type="ECO:0000256" key="8">
    <source>
        <dbReference type="ARBA" id="ARBA00023125"/>
    </source>
</evidence>
<sequence>MSAAPTPASAEAAPRYVVAVRTLCEFTARAGDLDLRFTPSPTAQEGIAGHAAVTARRPGGYQTEIALSADFGPLRVRGRADGYDPALCRLEEIKTVRGDRFDVPAHHRHLHWAQAKVYGWLMCQQLGLARIEIAVVYFDIISGREHAIAQCFDEAELREAFETQCRRFIAWAGQELAHRAARDGALDGLAFPHAGFRAGQRELAEAVYRANASGRCLLAQAPTGIGKTVGTLFPALRAMPRAGIDRLFVLSARSTGRALAFDAARGLAAQRDGMPLRVVELVARDKTCEYPGRACHGDACPLARGFHDRLPAAREQAVKQAILGRDALRDIALAHQVCPYYLSQEMARWSDVVVADYHYYFDRTALLHAFAQHDGWRVSVLVDEAHQLPDRARDMYTATLAQTELRALRRLAPAALRKPIERMARQWQEQTRTLAGDYRADGKVPPRLLSALQALCDALAAHFSEQPGEHDAALQRFYFDALHFCRLAEQIGTHSIFDLTRMPASGAHAATRLCVRNLVPAHFIRPRLAAAHAVTLFSATLAPASYYADILGLPPGWVWREVPSPFRPEQLSVRVAAHICTRYARRRRSLPDLVALIAAQYRAMPGNYLAFFSSHDYLHEAQQLFSRDHADIPHWVQARGMAEREQAAFLQAFEPGGRGIGFAVLGGPFAEGIDLPGDRLVGAFVATLGLPQFNAVNEQLRGRLHDAFGDGYAYAYLYPGLRKVVQAAGRVIRTAEDRGVVYLIDDRFTHASVRALLPSWWRIETCARSPERVSAPER</sequence>
<dbReference type="InterPro" id="IPR027417">
    <property type="entry name" value="P-loop_NTPase"/>
</dbReference>
<evidence type="ECO:0000256" key="4">
    <source>
        <dbReference type="ARBA" id="ARBA00022806"/>
    </source>
</evidence>
<evidence type="ECO:0000256" key="3">
    <source>
        <dbReference type="ARBA" id="ARBA00022801"/>
    </source>
</evidence>
<dbReference type="Gene3D" id="1.10.275.30">
    <property type="match status" value="1"/>
</dbReference>
<keyword evidence="8" id="KW-0238">DNA-binding</keyword>
<dbReference type="PANTHER" id="PTHR11472">
    <property type="entry name" value="DNA REPAIR DEAD HELICASE RAD3/XP-D SUBFAMILY MEMBER"/>
    <property type="match status" value="1"/>
</dbReference>
<dbReference type="GO" id="GO:0003677">
    <property type="term" value="F:DNA binding"/>
    <property type="evidence" value="ECO:0007669"/>
    <property type="project" value="UniProtKB-KW"/>
</dbReference>
<keyword evidence="1" id="KW-0479">Metal-binding</keyword>
<protein>
    <submittedName>
        <fullName evidence="12">Rad3-related DNA helicase</fullName>
    </submittedName>
</protein>
<dbReference type="PROSITE" id="PS51193">
    <property type="entry name" value="HELICASE_ATP_BIND_2"/>
    <property type="match status" value="1"/>
</dbReference>
<evidence type="ECO:0000256" key="1">
    <source>
        <dbReference type="ARBA" id="ARBA00022723"/>
    </source>
</evidence>
<dbReference type="GO" id="GO:0016818">
    <property type="term" value="F:hydrolase activity, acting on acid anhydrides, in phosphorus-containing anhydrides"/>
    <property type="evidence" value="ECO:0007669"/>
    <property type="project" value="InterPro"/>
</dbReference>
<dbReference type="SMART" id="SM00491">
    <property type="entry name" value="HELICc2"/>
    <property type="match status" value="1"/>
</dbReference>